<dbReference type="InterPro" id="IPR002569">
    <property type="entry name" value="Met_Sox_Rdtase_MsrA_dom"/>
</dbReference>
<dbReference type="GO" id="GO:0033743">
    <property type="term" value="F:peptide-methionine (R)-S-oxide reductase activity"/>
    <property type="evidence" value="ECO:0007669"/>
    <property type="project" value="UniProtKB-EC"/>
</dbReference>
<reference evidence="9 10" key="1">
    <citation type="submission" date="2022-12" db="EMBL/GenBank/DDBJ databases">
        <title>Metagenome assembled genome from gulf of manar.</title>
        <authorList>
            <person name="Kohli P."/>
            <person name="Pk S."/>
            <person name="Venkata Ramana C."/>
            <person name="Sasikala C."/>
        </authorList>
    </citation>
    <scope>NUCLEOTIDE SEQUENCE [LARGE SCALE GENOMIC DNA]</scope>
    <source>
        <strain evidence="9">JB008</strain>
    </source>
</reference>
<keyword evidence="1 7" id="KW-0560">Oxidoreductase</keyword>
<dbReference type="Pfam" id="PF01641">
    <property type="entry name" value="SelR"/>
    <property type="match status" value="1"/>
</dbReference>
<comment type="catalytic activity">
    <reaction evidence="6 7">
        <text>[thioredoxin]-disulfide + L-methionine + H2O = L-methionine (S)-S-oxide + [thioredoxin]-dithiol</text>
        <dbReference type="Rhea" id="RHEA:19993"/>
        <dbReference type="Rhea" id="RHEA-COMP:10698"/>
        <dbReference type="Rhea" id="RHEA-COMP:10700"/>
        <dbReference type="ChEBI" id="CHEBI:15377"/>
        <dbReference type="ChEBI" id="CHEBI:29950"/>
        <dbReference type="ChEBI" id="CHEBI:50058"/>
        <dbReference type="ChEBI" id="CHEBI:57844"/>
        <dbReference type="ChEBI" id="CHEBI:58772"/>
        <dbReference type="EC" id="1.8.4.11"/>
    </reaction>
</comment>
<dbReference type="NCBIfam" id="NF004036">
    <property type="entry name" value="PRK05508.1"/>
    <property type="match status" value="1"/>
</dbReference>
<feature type="active site" evidence="7">
    <location>
        <position position="177"/>
    </location>
</feature>
<evidence type="ECO:0000256" key="5">
    <source>
        <dbReference type="ARBA" id="ARBA00048488"/>
    </source>
</evidence>
<accession>A0AAJ1IBT6</accession>
<evidence type="ECO:0000256" key="2">
    <source>
        <dbReference type="ARBA" id="ARBA00023268"/>
    </source>
</evidence>
<gene>
    <name evidence="7" type="primary">msrA</name>
    <name evidence="9" type="ORF">PQJ61_00255</name>
</gene>
<dbReference type="NCBIfam" id="TIGR00401">
    <property type="entry name" value="msrA"/>
    <property type="match status" value="1"/>
</dbReference>
<protein>
    <recommendedName>
        <fullName evidence="7">Peptide methionine sulfoxide reductase MsrA</fullName>
        <shortName evidence="7">Protein-methionine-S-oxide reductase</shortName>
        <ecNumber evidence="7">1.8.4.11</ecNumber>
    </recommendedName>
    <alternativeName>
        <fullName evidence="7">Peptide-methionine (S)-S-oxide reductase</fullName>
        <shortName evidence="7">Peptide Met(O) reductase</shortName>
    </alternativeName>
</protein>
<proteinExistence type="inferred from homology"/>
<comment type="catalytic activity">
    <reaction evidence="4 7">
        <text>L-methionyl-[protein] + [thioredoxin]-disulfide + H2O = L-methionyl-(S)-S-oxide-[protein] + [thioredoxin]-dithiol</text>
        <dbReference type="Rhea" id="RHEA:14217"/>
        <dbReference type="Rhea" id="RHEA-COMP:10698"/>
        <dbReference type="Rhea" id="RHEA-COMP:10700"/>
        <dbReference type="Rhea" id="RHEA-COMP:12313"/>
        <dbReference type="Rhea" id="RHEA-COMP:12315"/>
        <dbReference type="ChEBI" id="CHEBI:15377"/>
        <dbReference type="ChEBI" id="CHEBI:16044"/>
        <dbReference type="ChEBI" id="CHEBI:29950"/>
        <dbReference type="ChEBI" id="CHEBI:44120"/>
        <dbReference type="ChEBI" id="CHEBI:50058"/>
        <dbReference type="EC" id="1.8.4.11"/>
    </reaction>
</comment>
<dbReference type="Gene3D" id="3.30.1060.10">
    <property type="entry name" value="Peptide methionine sulphoxide reductase MsrA"/>
    <property type="match status" value="1"/>
</dbReference>
<dbReference type="EMBL" id="JAQQAL010000002">
    <property type="protein sequence ID" value="MDC7225174.1"/>
    <property type="molecule type" value="Genomic_DNA"/>
</dbReference>
<evidence type="ECO:0000256" key="1">
    <source>
        <dbReference type="ARBA" id="ARBA00023002"/>
    </source>
</evidence>
<comment type="caution">
    <text evidence="9">The sequence shown here is derived from an EMBL/GenBank/DDBJ whole genome shotgun (WGS) entry which is preliminary data.</text>
</comment>
<evidence type="ECO:0000256" key="6">
    <source>
        <dbReference type="ARBA" id="ARBA00048782"/>
    </source>
</evidence>
<sequence length="328" mass="36733">MSRKTNSIIILFIAVFTVIIPASSMAQGEQEVNIMIDNQDSDVLERLNGRLNTEAFQVLENKGTERAFTGEYWDSKAAGTYVCGRCGEPLYHSEDKFDSGCGWPSFDDEIDGAVRRETDADGSRTEILCNTCGGHLGHVFEGEGFTEKDTRHCVNSLSMRFIPESGETGRAVFAGGCFWGVEYLFNNVDGVKGTTVGYTGGSTSFPDYKEVCYENTGHIEAMEVIYNPEIVSYRELTKLFFEIHDPTQANGQGPDIGEQYLSVIFYENGDQKKISEDLINILKNDGLDVVTSLRPAEAFWPAEDYHQDYYIKNGKAPYCHSYIKRFDD</sequence>
<dbReference type="NCBIfam" id="TIGR00357">
    <property type="entry name" value="peptide-methionine (R)-S-oxide reductase MsrB"/>
    <property type="match status" value="1"/>
</dbReference>
<evidence type="ECO:0000256" key="3">
    <source>
        <dbReference type="ARBA" id="ARBA00024679"/>
    </source>
</evidence>
<comment type="function">
    <text evidence="3 7">Has an important function as a repair enzyme for proteins that have been inactivated by oxidation. Catalyzes the reversible oxidation-reduction of methionine sulfoxide in proteins to methionine.</text>
</comment>
<keyword evidence="2" id="KW-0511">Multifunctional enzyme</keyword>
<dbReference type="PROSITE" id="PS51790">
    <property type="entry name" value="MSRB"/>
    <property type="match status" value="1"/>
</dbReference>
<dbReference type="Pfam" id="PF01625">
    <property type="entry name" value="PMSR"/>
    <property type="match status" value="1"/>
</dbReference>
<dbReference type="AlphaFoldDB" id="A0AAJ1IBT6"/>
<dbReference type="Proteomes" id="UP001221217">
    <property type="component" value="Unassembled WGS sequence"/>
</dbReference>
<dbReference type="InterPro" id="IPR011057">
    <property type="entry name" value="Mss4-like_sf"/>
</dbReference>
<comment type="catalytic activity">
    <reaction evidence="5">
        <text>L-methionyl-[protein] + [thioredoxin]-disulfide + H2O = L-methionyl-(R)-S-oxide-[protein] + [thioredoxin]-dithiol</text>
        <dbReference type="Rhea" id="RHEA:24164"/>
        <dbReference type="Rhea" id="RHEA-COMP:10698"/>
        <dbReference type="Rhea" id="RHEA-COMP:10700"/>
        <dbReference type="Rhea" id="RHEA-COMP:12313"/>
        <dbReference type="Rhea" id="RHEA-COMP:12314"/>
        <dbReference type="ChEBI" id="CHEBI:15377"/>
        <dbReference type="ChEBI" id="CHEBI:16044"/>
        <dbReference type="ChEBI" id="CHEBI:29950"/>
        <dbReference type="ChEBI" id="CHEBI:45764"/>
        <dbReference type="ChEBI" id="CHEBI:50058"/>
        <dbReference type="EC" id="1.8.4.12"/>
    </reaction>
</comment>
<dbReference type="Gene3D" id="2.170.150.20">
    <property type="entry name" value="Peptide methionine sulfoxide reductase"/>
    <property type="match status" value="1"/>
</dbReference>
<evidence type="ECO:0000313" key="9">
    <source>
        <dbReference type="EMBL" id="MDC7225174.1"/>
    </source>
</evidence>
<dbReference type="PANTHER" id="PTHR43774:SF1">
    <property type="entry name" value="PEPTIDE METHIONINE SULFOXIDE REDUCTASE MSRA 2"/>
    <property type="match status" value="1"/>
</dbReference>
<dbReference type="InterPro" id="IPR036509">
    <property type="entry name" value="Met_Sox_Rdtase_MsrA_sf"/>
</dbReference>
<feature type="domain" description="MsrB" evidence="8">
    <location>
        <begin position="44"/>
        <end position="164"/>
    </location>
</feature>
<evidence type="ECO:0000259" key="8">
    <source>
        <dbReference type="PROSITE" id="PS51790"/>
    </source>
</evidence>
<dbReference type="NCBIfam" id="NF004042">
    <property type="entry name" value="PRK05550.1"/>
    <property type="match status" value="1"/>
</dbReference>
<dbReference type="SUPFAM" id="SSF51316">
    <property type="entry name" value="Mss4-like"/>
    <property type="match status" value="1"/>
</dbReference>
<dbReference type="GO" id="GO:0008113">
    <property type="term" value="F:peptide-methionine (S)-S-oxide reductase activity"/>
    <property type="evidence" value="ECO:0007669"/>
    <property type="project" value="UniProtKB-UniRule"/>
</dbReference>
<evidence type="ECO:0000256" key="7">
    <source>
        <dbReference type="HAMAP-Rule" id="MF_01401"/>
    </source>
</evidence>
<dbReference type="PANTHER" id="PTHR43774">
    <property type="entry name" value="PEPTIDE METHIONINE SULFOXIDE REDUCTASE"/>
    <property type="match status" value="1"/>
</dbReference>
<dbReference type="InterPro" id="IPR002579">
    <property type="entry name" value="Met_Sox_Rdtase_MsrB_dom"/>
</dbReference>
<evidence type="ECO:0000256" key="4">
    <source>
        <dbReference type="ARBA" id="ARBA00047806"/>
    </source>
</evidence>
<organism evidence="9 10">
    <name type="scientific">Candidatus Thalassospirochaeta sargassi</name>
    <dbReference type="NCBI Taxonomy" id="3119039"/>
    <lineage>
        <taxon>Bacteria</taxon>
        <taxon>Pseudomonadati</taxon>
        <taxon>Spirochaetota</taxon>
        <taxon>Spirochaetia</taxon>
        <taxon>Spirochaetales</taxon>
        <taxon>Spirochaetaceae</taxon>
        <taxon>Candidatus Thalassospirochaeta</taxon>
    </lineage>
</organism>
<name>A0AAJ1IBT6_9SPIO</name>
<dbReference type="EC" id="1.8.4.11" evidence="7"/>
<dbReference type="HAMAP" id="MF_01401">
    <property type="entry name" value="MsrA"/>
    <property type="match status" value="1"/>
</dbReference>
<dbReference type="SUPFAM" id="SSF55068">
    <property type="entry name" value="Peptide methionine sulfoxide reductase"/>
    <property type="match status" value="1"/>
</dbReference>
<evidence type="ECO:0000313" key="10">
    <source>
        <dbReference type="Proteomes" id="UP001221217"/>
    </source>
</evidence>
<comment type="similarity">
    <text evidence="7">Belongs to the MsrA Met sulfoxide reductase family.</text>
</comment>